<keyword evidence="2" id="KW-0812">Transmembrane</keyword>
<accession>A0A5C8G3I9</accession>
<protein>
    <recommendedName>
        <fullName evidence="5">DUF2335 domain-containing protein</fullName>
    </recommendedName>
</protein>
<proteinExistence type="predicted"/>
<keyword evidence="2" id="KW-0472">Membrane</keyword>
<dbReference type="RefSeq" id="WP_147530739.1">
    <property type="nucleotide sequence ID" value="NZ_SAYI01000015.1"/>
</dbReference>
<organism evidence="3 4">
    <name type="scientific">Brachyspira aalborgi</name>
    <dbReference type="NCBI Taxonomy" id="29522"/>
    <lineage>
        <taxon>Bacteria</taxon>
        <taxon>Pseudomonadati</taxon>
        <taxon>Spirochaetota</taxon>
        <taxon>Spirochaetia</taxon>
        <taxon>Brachyspirales</taxon>
        <taxon>Brachyspiraceae</taxon>
        <taxon>Brachyspira</taxon>
    </lineage>
</organism>
<gene>
    <name evidence="3" type="ORF">EPJ76_04620</name>
</gene>
<evidence type="ECO:0008006" key="5">
    <source>
        <dbReference type="Google" id="ProtNLM"/>
    </source>
</evidence>
<reference evidence="3 4" key="1">
    <citation type="journal article" date="1992" name="Lakartidningen">
        <title>[Penicillin V and not amoxicillin is the first choice preparation in acute otitis].</title>
        <authorList>
            <person name="Kamme C."/>
            <person name="Lundgren K."/>
            <person name="Prellner K."/>
        </authorList>
    </citation>
    <scope>NUCLEOTIDE SEQUENCE [LARGE SCALE GENOMIC DNA]</scope>
    <source>
        <strain evidence="3 4">PC3053II</strain>
    </source>
</reference>
<dbReference type="AlphaFoldDB" id="A0A5C8G3I9"/>
<dbReference type="Proteomes" id="UP000322327">
    <property type="component" value="Unassembled WGS sequence"/>
</dbReference>
<evidence type="ECO:0000256" key="2">
    <source>
        <dbReference type="SAM" id="Phobius"/>
    </source>
</evidence>
<sequence length="132" mass="15297">MAENNNKISNKNNKKLLSEENNNLKEKEIKTGIVERQFMSLMGSFNPTPQLSEDNINKLIENDDKHDERKFRDKREIRITAIIIIAIIIFIIFMFKDNIELLKDILIPIILSFFTAIGGYGYGYKKGKDADD</sequence>
<comment type="caution">
    <text evidence="3">The sequence shown here is derived from an EMBL/GenBank/DDBJ whole genome shotgun (WGS) entry which is preliminary data.</text>
</comment>
<dbReference type="EMBL" id="SAYI01000015">
    <property type="protein sequence ID" value="TXJ56405.1"/>
    <property type="molecule type" value="Genomic_DNA"/>
</dbReference>
<feature type="transmembrane region" description="Helical" evidence="2">
    <location>
        <begin position="101"/>
        <end position="122"/>
    </location>
</feature>
<name>A0A5C8G3I9_9SPIR</name>
<feature type="transmembrane region" description="Helical" evidence="2">
    <location>
        <begin position="77"/>
        <end position="95"/>
    </location>
</feature>
<keyword evidence="2" id="KW-1133">Transmembrane helix</keyword>
<evidence type="ECO:0000313" key="4">
    <source>
        <dbReference type="Proteomes" id="UP000322327"/>
    </source>
</evidence>
<evidence type="ECO:0000256" key="1">
    <source>
        <dbReference type="SAM" id="MobiDB-lite"/>
    </source>
</evidence>
<evidence type="ECO:0000313" key="3">
    <source>
        <dbReference type="EMBL" id="TXJ56405.1"/>
    </source>
</evidence>
<feature type="compositionally biased region" description="Low complexity" evidence="1">
    <location>
        <begin position="1"/>
        <end position="11"/>
    </location>
</feature>
<feature type="region of interest" description="Disordered" evidence="1">
    <location>
        <begin position="1"/>
        <end position="20"/>
    </location>
</feature>